<dbReference type="InterPro" id="IPR001873">
    <property type="entry name" value="ENaC"/>
</dbReference>
<evidence type="ECO:0000256" key="10">
    <source>
        <dbReference type="ARBA" id="ARBA00023201"/>
    </source>
</evidence>
<evidence type="ECO:0000256" key="2">
    <source>
        <dbReference type="ARBA" id="ARBA00007193"/>
    </source>
</evidence>
<keyword evidence="4 12" id="KW-0894">Sodium channel</keyword>
<dbReference type="EMBL" id="CAXIEN010000489">
    <property type="protein sequence ID" value="CAL1299206.1"/>
    <property type="molecule type" value="Genomic_DNA"/>
</dbReference>
<feature type="non-terminal residue" evidence="14">
    <location>
        <position position="118"/>
    </location>
</feature>
<organism evidence="14 15">
    <name type="scientific">Larinioides sclopetarius</name>
    <dbReference type="NCBI Taxonomy" id="280406"/>
    <lineage>
        <taxon>Eukaryota</taxon>
        <taxon>Metazoa</taxon>
        <taxon>Ecdysozoa</taxon>
        <taxon>Arthropoda</taxon>
        <taxon>Chelicerata</taxon>
        <taxon>Arachnida</taxon>
        <taxon>Araneae</taxon>
        <taxon>Araneomorphae</taxon>
        <taxon>Entelegynae</taxon>
        <taxon>Araneoidea</taxon>
        <taxon>Araneidae</taxon>
        <taxon>Larinioides</taxon>
    </lineage>
</organism>
<dbReference type="Proteomes" id="UP001497382">
    <property type="component" value="Unassembled WGS sequence"/>
</dbReference>
<evidence type="ECO:0000256" key="11">
    <source>
        <dbReference type="ARBA" id="ARBA00023303"/>
    </source>
</evidence>
<keyword evidence="6 13" id="KW-1133">Transmembrane helix</keyword>
<evidence type="ECO:0000256" key="7">
    <source>
        <dbReference type="ARBA" id="ARBA00023053"/>
    </source>
</evidence>
<keyword evidence="15" id="KW-1185">Reference proteome</keyword>
<evidence type="ECO:0000256" key="5">
    <source>
        <dbReference type="ARBA" id="ARBA00022692"/>
    </source>
</evidence>
<reference evidence="14 15" key="1">
    <citation type="submission" date="2024-04" db="EMBL/GenBank/DDBJ databases">
        <authorList>
            <person name="Rising A."/>
            <person name="Reimegard J."/>
            <person name="Sonavane S."/>
            <person name="Akerstrom W."/>
            <person name="Nylinder S."/>
            <person name="Hedman E."/>
            <person name="Kallberg Y."/>
        </authorList>
    </citation>
    <scope>NUCLEOTIDE SEQUENCE [LARGE SCALE GENOMIC DNA]</scope>
</reference>
<keyword evidence="11 12" id="KW-0407">Ion channel</keyword>
<evidence type="ECO:0000256" key="3">
    <source>
        <dbReference type="ARBA" id="ARBA00022448"/>
    </source>
</evidence>
<dbReference type="Pfam" id="PF00858">
    <property type="entry name" value="ASC"/>
    <property type="match status" value="1"/>
</dbReference>
<evidence type="ECO:0000256" key="4">
    <source>
        <dbReference type="ARBA" id="ARBA00022461"/>
    </source>
</evidence>
<proteinExistence type="inferred from homology"/>
<keyword evidence="8 12" id="KW-0406">Ion transport</keyword>
<keyword evidence="10 12" id="KW-0739">Sodium transport</keyword>
<evidence type="ECO:0000313" key="14">
    <source>
        <dbReference type="EMBL" id="CAL1299206.1"/>
    </source>
</evidence>
<evidence type="ECO:0000313" key="15">
    <source>
        <dbReference type="Proteomes" id="UP001497382"/>
    </source>
</evidence>
<evidence type="ECO:0000256" key="6">
    <source>
        <dbReference type="ARBA" id="ARBA00022989"/>
    </source>
</evidence>
<keyword evidence="7" id="KW-0915">Sodium</keyword>
<evidence type="ECO:0000256" key="13">
    <source>
        <dbReference type="SAM" id="Phobius"/>
    </source>
</evidence>
<evidence type="ECO:0000256" key="1">
    <source>
        <dbReference type="ARBA" id="ARBA00004141"/>
    </source>
</evidence>
<protein>
    <submittedName>
        <fullName evidence="14">Uncharacterized protein</fullName>
    </submittedName>
</protein>
<sequence length="118" mass="13757">MNNDLKGKFLDMTDTNIFVRNGLHSPIMAEESILEEPKRDEELSSVWKILKIILFVIFFAVFVHQTVSLFKLYYTYPTTTRTAVTRPTHFRVPAITFCSDNPAKRSEFCYDNPLLCEE</sequence>
<comment type="caution">
    <text evidence="14">The sequence shown here is derived from an EMBL/GenBank/DDBJ whole genome shotgun (WGS) entry which is preliminary data.</text>
</comment>
<keyword evidence="9 13" id="KW-0472">Membrane</keyword>
<keyword evidence="5 12" id="KW-0812">Transmembrane</keyword>
<evidence type="ECO:0000256" key="12">
    <source>
        <dbReference type="RuleBase" id="RU000679"/>
    </source>
</evidence>
<name>A0AAV2BSE1_9ARAC</name>
<keyword evidence="3 12" id="KW-0813">Transport</keyword>
<comment type="similarity">
    <text evidence="2 12">Belongs to the amiloride-sensitive sodium channel (TC 1.A.6) family.</text>
</comment>
<comment type="subcellular location">
    <subcellularLocation>
        <location evidence="1">Membrane</location>
        <topology evidence="1">Multi-pass membrane protein</topology>
    </subcellularLocation>
</comment>
<gene>
    <name evidence="14" type="ORF">LARSCL_LOCUS21214</name>
</gene>
<dbReference type="GO" id="GO:0016020">
    <property type="term" value="C:membrane"/>
    <property type="evidence" value="ECO:0007669"/>
    <property type="project" value="UniProtKB-SubCell"/>
</dbReference>
<accession>A0AAV2BSE1</accession>
<feature type="transmembrane region" description="Helical" evidence="13">
    <location>
        <begin position="52"/>
        <end position="74"/>
    </location>
</feature>
<evidence type="ECO:0000256" key="8">
    <source>
        <dbReference type="ARBA" id="ARBA00023065"/>
    </source>
</evidence>
<dbReference type="GO" id="GO:0005272">
    <property type="term" value="F:sodium channel activity"/>
    <property type="evidence" value="ECO:0007669"/>
    <property type="project" value="UniProtKB-KW"/>
</dbReference>
<dbReference type="AlphaFoldDB" id="A0AAV2BSE1"/>
<evidence type="ECO:0000256" key="9">
    <source>
        <dbReference type="ARBA" id="ARBA00023136"/>
    </source>
</evidence>